<feature type="transmembrane region" description="Helical" evidence="1">
    <location>
        <begin position="306"/>
        <end position="326"/>
    </location>
</feature>
<dbReference type="EMBL" id="CAAALY010253979">
    <property type="protein sequence ID" value="VEL37094.1"/>
    <property type="molecule type" value="Genomic_DNA"/>
</dbReference>
<reference evidence="2" key="1">
    <citation type="submission" date="2018-11" db="EMBL/GenBank/DDBJ databases">
        <authorList>
            <consortium name="Pathogen Informatics"/>
        </authorList>
    </citation>
    <scope>NUCLEOTIDE SEQUENCE</scope>
</reference>
<sequence length="355" mass="38289">MLAESCDLVHAYQRFSARLEDCLAWLSEARGLLAAGPALRPASGQAAPLPDCPPADAAPCRLGQSARPAQERRGLLARKALLDQLAGGGEMGAEGERRLQAARTAADAVARVRCRAATMTAASARHELANLQTGMQATRQRAAAELKEVRRAGRAAIFVRTRVQAGRMSPGLRTTQMSCNYSTTPPTDSTLSLLMPVQIVEPQSWKMARLFSLPKRGFLDALAGHQCLTGLRYRVIGASSVGHPNQAFSSNVVNAMLIETIGGPIVGGRSLFCPQSHVFRVGRVVWPRDQCGHLGNRTSTTRFPSGMYMLGMLSLFGLSVAMALTADSINEDIKKRIHMVRGHLPHARLVGFMDK</sequence>
<evidence type="ECO:0000313" key="3">
    <source>
        <dbReference type="Proteomes" id="UP000784294"/>
    </source>
</evidence>
<accession>A0A448XIA1</accession>
<gene>
    <name evidence="2" type="ORF">PXEA_LOCUS30534</name>
</gene>
<keyword evidence="1" id="KW-0472">Membrane</keyword>
<keyword evidence="3" id="KW-1185">Reference proteome</keyword>
<keyword evidence="1" id="KW-1133">Transmembrane helix</keyword>
<proteinExistence type="predicted"/>
<dbReference type="Proteomes" id="UP000784294">
    <property type="component" value="Unassembled WGS sequence"/>
</dbReference>
<comment type="caution">
    <text evidence="2">The sequence shown here is derived from an EMBL/GenBank/DDBJ whole genome shotgun (WGS) entry which is preliminary data.</text>
</comment>
<evidence type="ECO:0000313" key="2">
    <source>
        <dbReference type="EMBL" id="VEL37094.1"/>
    </source>
</evidence>
<protein>
    <submittedName>
        <fullName evidence="2">Uncharacterized protein</fullName>
    </submittedName>
</protein>
<keyword evidence="1" id="KW-0812">Transmembrane</keyword>
<name>A0A448XIA1_9PLAT</name>
<dbReference type="AlphaFoldDB" id="A0A448XIA1"/>
<evidence type="ECO:0000256" key="1">
    <source>
        <dbReference type="SAM" id="Phobius"/>
    </source>
</evidence>
<organism evidence="2 3">
    <name type="scientific">Protopolystoma xenopodis</name>
    <dbReference type="NCBI Taxonomy" id="117903"/>
    <lineage>
        <taxon>Eukaryota</taxon>
        <taxon>Metazoa</taxon>
        <taxon>Spiralia</taxon>
        <taxon>Lophotrochozoa</taxon>
        <taxon>Platyhelminthes</taxon>
        <taxon>Monogenea</taxon>
        <taxon>Polyopisthocotylea</taxon>
        <taxon>Polystomatidea</taxon>
        <taxon>Polystomatidae</taxon>
        <taxon>Protopolystoma</taxon>
    </lineage>
</organism>